<dbReference type="EMBL" id="RSFW01000030">
    <property type="protein sequence ID" value="RSD22743.1"/>
    <property type="molecule type" value="Genomic_DNA"/>
</dbReference>
<keyword evidence="4" id="KW-0444">Lipid biosynthesis</keyword>
<keyword evidence="18" id="KW-0460">Magnesium</keyword>
<evidence type="ECO:0000256" key="17">
    <source>
        <dbReference type="PIRSR" id="PIRSR600829-3"/>
    </source>
</evidence>
<feature type="transmembrane region" description="Helical" evidence="19">
    <location>
        <begin position="36"/>
        <end position="53"/>
    </location>
</feature>
<dbReference type="InterPro" id="IPR033717">
    <property type="entry name" value="UDPK"/>
</dbReference>
<keyword evidence="9 17" id="KW-0067">ATP-binding</keyword>
<evidence type="ECO:0000256" key="12">
    <source>
        <dbReference type="ARBA" id="ARBA00023136"/>
    </source>
</evidence>
<keyword evidence="10 19" id="KW-1133">Transmembrane helix</keyword>
<proteinExistence type="inferred from homology"/>
<keyword evidence="12 19" id="KW-0472">Membrane</keyword>
<accession>A0A427TH29</accession>
<keyword evidence="18" id="KW-0479">Metal-binding</keyword>
<evidence type="ECO:0000256" key="6">
    <source>
        <dbReference type="ARBA" id="ARBA00022692"/>
    </source>
</evidence>
<evidence type="ECO:0000256" key="7">
    <source>
        <dbReference type="ARBA" id="ARBA00022741"/>
    </source>
</evidence>
<organism evidence="20 21">
    <name type="scientific">Mesobacillus subterraneus</name>
    <dbReference type="NCBI Taxonomy" id="285983"/>
    <lineage>
        <taxon>Bacteria</taxon>
        <taxon>Bacillati</taxon>
        <taxon>Bacillota</taxon>
        <taxon>Bacilli</taxon>
        <taxon>Bacillales</taxon>
        <taxon>Bacillaceae</taxon>
        <taxon>Mesobacillus</taxon>
    </lineage>
</organism>
<evidence type="ECO:0000256" key="13">
    <source>
        <dbReference type="ARBA" id="ARBA00023209"/>
    </source>
</evidence>
<feature type="binding site" evidence="17">
    <location>
        <position position="79"/>
    </location>
    <ligand>
        <name>ATP</name>
        <dbReference type="ChEBI" id="CHEBI:30616"/>
    </ligand>
</feature>
<evidence type="ECO:0000256" key="11">
    <source>
        <dbReference type="ARBA" id="ARBA00023098"/>
    </source>
</evidence>
<feature type="transmembrane region" description="Helical" evidence="19">
    <location>
        <begin position="59"/>
        <end position="78"/>
    </location>
</feature>
<feature type="binding site" evidence="18">
    <location>
        <position position="79"/>
    </location>
    <ligand>
        <name>a divalent metal cation</name>
        <dbReference type="ChEBI" id="CHEBI:60240"/>
    </ligand>
</feature>
<dbReference type="PROSITE" id="PS01069">
    <property type="entry name" value="DAGK_PROKAR"/>
    <property type="match status" value="1"/>
</dbReference>
<dbReference type="GO" id="GO:0005524">
    <property type="term" value="F:ATP binding"/>
    <property type="evidence" value="ECO:0007669"/>
    <property type="project" value="UniProtKB-KW"/>
</dbReference>
<dbReference type="InterPro" id="IPR036945">
    <property type="entry name" value="DAGK_sf"/>
</dbReference>
<reference evidence="21" key="1">
    <citation type="submission" date="2018-12" db="EMBL/GenBank/DDBJ databases">
        <title>Bacillus chawlae sp. nov., Bacillus glennii sp. nov., and Bacillus saganii sp. nov. Isolated from the Vehicle Assembly Building at Kennedy Space Center where the Viking Spacecraft were Assembled.</title>
        <authorList>
            <person name="Seuylemezian A."/>
            <person name="Vaishampayan P."/>
        </authorList>
    </citation>
    <scope>NUCLEOTIDE SEQUENCE [LARGE SCALE GENOMIC DNA]</scope>
    <source>
        <strain evidence="21">DSM 13966</strain>
    </source>
</reference>
<comment type="cofactor">
    <cofactor evidence="18">
        <name>Mg(2+)</name>
        <dbReference type="ChEBI" id="CHEBI:18420"/>
    </cofactor>
    <text evidence="18">Mn(2+), Zn(2+), Cd(2+) and Co(2+) support activity to lesser extents.</text>
</comment>
<dbReference type="InterPro" id="IPR000829">
    <property type="entry name" value="DAGK"/>
</dbReference>
<dbReference type="PANTHER" id="PTHR34299:SF1">
    <property type="entry name" value="DIACYLGLYCEROL KINASE"/>
    <property type="match status" value="1"/>
</dbReference>
<dbReference type="RefSeq" id="WP_125481982.1">
    <property type="nucleotide sequence ID" value="NZ_RSFW01000030.1"/>
</dbReference>
<evidence type="ECO:0000256" key="18">
    <source>
        <dbReference type="PIRSR" id="PIRSR600829-4"/>
    </source>
</evidence>
<keyword evidence="14" id="KW-1208">Phospholipid metabolism</keyword>
<dbReference type="PANTHER" id="PTHR34299">
    <property type="entry name" value="DIACYLGLYCEROL KINASE"/>
    <property type="match status" value="1"/>
</dbReference>
<keyword evidence="5" id="KW-0808">Transferase</keyword>
<dbReference type="Proteomes" id="UP000279911">
    <property type="component" value="Unassembled WGS sequence"/>
</dbReference>
<comment type="caution">
    <text evidence="20">The sequence shown here is derived from an EMBL/GenBank/DDBJ whole genome shotgun (WGS) entry which is preliminary data.</text>
</comment>
<evidence type="ECO:0000256" key="5">
    <source>
        <dbReference type="ARBA" id="ARBA00022679"/>
    </source>
</evidence>
<keyword evidence="11" id="KW-0443">Lipid metabolism</keyword>
<evidence type="ECO:0000313" key="21">
    <source>
        <dbReference type="Proteomes" id="UP000279911"/>
    </source>
</evidence>
<dbReference type="Gene3D" id="1.10.287.3610">
    <property type="match status" value="1"/>
</dbReference>
<dbReference type="AlphaFoldDB" id="A0A427TH29"/>
<evidence type="ECO:0000256" key="9">
    <source>
        <dbReference type="ARBA" id="ARBA00022840"/>
    </source>
</evidence>
<protein>
    <submittedName>
        <fullName evidence="20">Diacylglycerol kinase family protein</fullName>
    </submittedName>
</protein>
<evidence type="ECO:0000256" key="19">
    <source>
        <dbReference type="SAM" id="Phobius"/>
    </source>
</evidence>
<feature type="binding site" evidence="16">
    <location>
        <position position="72"/>
    </location>
    <ligand>
        <name>substrate</name>
    </ligand>
</feature>
<sequence>MALEGNKRRKHTLASSFKFGFQGIASAAVRERNMQIHLGISLIVIIAGFSFSITAFEWIAIILCIGGMISLEMMNTALERTVDMFTKEFHPLAKQAKDIAAGAVLVFAIASVAIGMIIFIPRISAWFG</sequence>
<evidence type="ECO:0000256" key="14">
    <source>
        <dbReference type="ARBA" id="ARBA00023264"/>
    </source>
</evidence>
<gene>
    <name evidence="20" type="ORF">EJA10_20915</name>
</gene>
<evidence type="ECO:0000256" key="16">
    <source>
        <dbReference type="PIRSR" id="PIRSR600829-2"/>
    </source>
</evidence>
<feature type="active site" description="Proton acceptor" evidence="15">
    <location>
        <position position="72"/>
    </location>
</feature>
<dbReference type="GO" id="GO:0016301">
    <property type="term" value="F:kinase activity"/>
    <property type="evidence" value="ECO:0007669"/>
    <property type="project" value="UniProtKB-KW"/>
</dbReference>
<keyword evidence="8 20" id="KW-0418">Kinase</keyword>
<evidence type="ECO:0000256" key="3">
    <source>
        <dbReference type="ARBA" id="ARBA00022475"/>
    </source>
</evidence>
<dbReference type="GO" id="GO:0005886">
    <property type="term" value="C:plasma membrane"/>
    <property type="evidence" value="ECO:0007669"/>
    <property type="project" value="UniProtKB-SubCell"/>
</dbReference>
<evidence type="ECO:0000256" key="10">
    <source>
        <dbReference type="ARBA" id="ARBA00022989"/>
    </source>
</evidence>
<evidence type="ECO:0000256" key="1">
    <source>
        <dbReference type="ARBA" id="ARBA00004651"/>
    </source>
</evidence>
<comment type="similarity">
    <text evidence="2">Belongs to the bacterial diacylglycerol kinase family.</text>
</comment>
<keyword evidence="3" id="KW-1003">Cell membrane</keyword>
<evidence type="ECO:0000256" key="8">
    <source>
        <dbReference type="ARBA" id="ARBA00022777"/>
    </source>
</evidence>
<dbReference type="GO" id="GO:0046872">
    <property type="term" value="F:metal ion binding"/>
    <property type="evidence" value="ECO:0007669"/>
    <property type="project" value="UniProtKB-KW"/>
</dbReference>
<name>A0A427TH29_9BACI</name>
<feature type="binding site" evidence="17">
    <location>
        <begin position="97"/>
        <end position="98"/>
    </location>
    <ligand>
        <name>ATP</name>
        <dbReference type="ChEBI" id="CHEBI:30616"/>
    </ligand>
</feature>
<dbReference type="Pfam" id="PF01219">
    <property type="entry name" value="DAGK_prokar"/>
    <property type="match status" value="1"/>
</dbReference>
<evidence type="ECO:0000313" key="20">
    <source>
        <dbReference type="EMBL" id="RSD22743.1"/>
    </source>
</evidence>
<keyword evidence="13" id="KW-0594">Phospholipid biosynthesis</keyword>
<dbReference type="GO" id="GO:0008654">
    <property type="term" value="P:phospholipid biosynthetic process"/>
    <property type="evidence" value="ECO:0007669"/>
    <property type="project" value="UniProtKB-KW"/>
</dbReference>
<evidence type="ECO:0000256" key="2">
    <source>
        <dbReference type="ARBA" id="ARBA00005967"/>
    </source>
</evidence>
<feature type="binding site" evidence="17">
    <location>
        <begin position="88"/>
        <end position="90"/>
    </location>
    <ligand>
        <name>ATP</name>
        <dbReference type="ChEBI" id="CHEBI:30616"/>
    </ligand>
</feature>
<dbReference type="OrthoDB" id="9789934at2"/>
<keyword evidence="6 19" id="KW-0812">Transmembrane</keyword>
<evidence type="ECO:0000256" key="4">
    <source>
        <dbReference type="ARBA" id="ARBA00022516"/>
    </source>
</evidence>
<feature type="binding site" evidence="18">
    <location>
        <position position="31"/>
    </location>
    <ligand>
        <name>a divalent metal cation</name>
        <dbReference type="ChEBI" id="CHEBI:60240"/>
    </ligand>
</feature>
<feature type="binding site" evidence="17">
    <location>
        <position position="31"/>
    </location>
    <ligand>
        <name>ATP</name>
        <dbReference type="ChEBI" id="CHEBI:30616"/>
    </ligand>
</feature>
<keyword evidence="7 17" id="KW-0547">Nucleotide-binding</keyword>
<evidence type="ECO:0000256" key="15">
    <source>
        <dbReference type="PIRSR" id="PIRSR600829-1"/>
    </source>
</evidence>
<feature type="transmembrane region" description="Helical" evidence="19">
    <location>
        <begin position="99"/>
        <end position="120"/>
    </location>
</feature>
<dbReference type="CDD" id="cd14265">
    <property type="entry name" value="UDPK_IM_like"/>
    <property type="match status" value="1"/>
</dbReference>
<comment type="subcellular location">
    <subcellularLocation>
        <location evidence="1">Cell membrane</location>
        <topology evidence="1">Multi-pass membrane protein</topology>
    </subcellularLocation>
</comment>